<dbReference type="InterPro" id="IPR003333">
    <property type="entry name" value="CMAS"/>
</dbReference>
<evidence type="ECO:0000313" key="8">
    <source>
        <dbReference type="Proteomes" id="UP000503336"/>
    </source>
</evidence>
<dbReference type="PANTHER" id="PTHR43667:SF1">
    <property type="entry name" value="CYCLOPROPANE-FATTY-ACYL-PHOSPHOLIPID SYNTHASE"/>
    <property type="match status" value="1"/>
</dbReference>
<feature type="domain" description="DUF7884" evidence="6">
    <location>
        <begin position="9"/>
        <end position="78"/>
    </location>
</feature>
<dbReference type="KEGG" id="hdh:G5B40_19605"/>
<dbReference type="InterPro" id="IPR050723">
    <property type="entry name" value="CFA/CMAS"/>
</dbReference>
<keyword evidence="8" id="KW-1185">Reference proteome</keyword>
<dbReference type="Proteomes" id="UP000503336">
    <property type="component" value="Chromosome"/>
</dbReference>
<evidence type="ECO:0000256" key="3">
    <source>
        <dbReference type="ARBA" id="ARBA00022679"/>
    </source>
</evidence>
<evidence type="ECO:0000256" key="2">
    <source>
        <dbReference type="ARBA" id="ARBA00022603"/>
    </source>
</evidence>
<reference evidence="7 8" key="1">
    <citation type="submission" date="2020-02" db="EMBL/GenBank/DDBJ databases">
        <title>complete genome sequence of Rhodobacteraceae bacterium.</title>
        <authorList>
            <person name="Park J."/>
            <person name="Kim Y.-S."/>
            <person name="Kim K.-H."/>
        </authorList>
    </citation>
    <scope>NUCLEOTIDE SEQUENCE [LARGE SCALE GENOMIC DNA]</scope>
    <source>
        <strain evidence="7 8">RR4-56</strain>
    </source>
</reference>
<dbReference type="SUPFAM" id="SSF53335">
    <property type="entry name" value="S-adenosyl-L-methionine-dependent methyltransferases"/>
    <property type="match status" value="1"/>
</dbReference>
<dbReference type="InterPro" id="IPR057206">
    <property type="entry name" value="DUF7884"/>
</dbReference>
<dbReference type="GO" id="GO:0008168">
    <property type="term" value="F:methyltransferase activity"/>
    <property type="evidence" value="ECO:0007669"/>
    <property type="project" value="UniProtKB-KW"/>
</dbReference>
<keyword evidence="3 7" id="KW-0808">Transferase</keyword>
<sequence>MLKRGFRKGALEVVFPSGRVETFGDGSPPVARVRLTDKAAVRAIWSDPALQFAELYMHGRLVVEEGDLYEFLALAKQNGTAGFISAPAALREVWRIVDRILRRYVLPENAKRNVAHHYDLDERLFRLFLDEDLQYSCAYFETGEETLEQAQRKKKRHIAAKMQLGPGQRVLDIGCGWGGMALYLAETGSADVTGVTLAEEQLRVAKARAVETGLAEHTDFRLEDYRKVEGRFDRIVSIGMFEHVGPHHFKEYFSKIQELLTDDGIAVVHSIVRAKPNRSDPPFIEKYIFPNGHIPSLAETFAAIEKTKLLVKDVEILTMHYADTLREWRSRLHANRDAVVALFDETFFRMWDLYLMTSEISFRFGKLANFQVILTKRHAEAPRSRAFIAEAEARLAAAETREG</sequence>
<evidence type="ECO:0000256" key="4">
    <source>
        <dbReference type="ARBA" id="ARBA00022691"/>
    </source>
</evidence>
<dbReference type="Pfam" id="PF02353">
    <property type="entry name" value="CMAS"/>
    <property type="match status" value="1"/>
</dbReference>
<evidence type="ECO:0000259" key="6">
    <source>
        <dbReference type="Pfam" id="PF25371"/>
    </source>
</evidence>
<organism evidence="7 8">
    <name type="scientific">Pikeienuella piscinae</name>
    <dbReference type="NCBI Taxonomy" id="2748098"/>
    <lineage>
        <taxon>Bacteria</taxon>
        <taxon>Pseudomonadati</taxon>
        <taxon>Pseudomonadota</taxon>
        <taxon>Alphaproteobacteria</taxon>
        <taxon>Rhodobacterales</taxon>
        <taxon>Paracoccaceae</taxon>
        <taxon>Pikeienuella</taxon>
    </lineage>
</organism>
<comment type="similarity">
    <text evidence="1">Belongs to the CFA/CMAS family.</text>
</comment>
<evidence type="ECO:0000256" key="5">
    <source>
        <dbReference type="ARBA" id="ARBA00023098"/>
    </source>
</evidence>
<dbReference type="PANTHER" id="PTHR43667">
    <property type="entry name" value="CYCLOPROPANE-FATTY-ACYL-PHOSPHOLIPID SYNTHASE"/>
    <property type="match status" value="1"/>
</dbReference>
<accession>A0A7M3T7K0</accession>
<dbReference type="PIRSF" id="PIRSF003085">
    <property type="entry name" value="CMAS"/>
    <property type="match status" value="1"/>
</dbReference>
<keyword evidence="5" id="KW-0443">Lipid metabolism</keyword>
<dbReference type="InterPro" id="IPR029063">
    <property type="entry name" value="SAM-dependent_MTases_sf"/>
</dbReference>
<dbReference type="GO" id="GO:0032259">
    <property type="term" value="P:methylation"/>
    <property type="evidence" value="ECO:0007669"/>
    <property type="project" value="UniProtKB-KW"/>
</dbReference>
<protein>
    <submittedName>
        <fullName evidence="7">Class I SAM-dependent methyltransferase</fullName>
    </submittedName>
</protein>
<keyword evidence="2 7" id="KW-0489">Methyltransferase</keyword>
<name>A0A7M3T7K0_9RHOB</name>
<dbReference type="AlphaFoldDB" id="A0A7M3T7K0"/>
<keyword evidence="4" id="KW-0949">S-adenosyl-L-methionine</keyword>
<gene>
    <name evidence="7" type="ORF">G5B40_19605</name>
</gene>
<dbReference type="Pfam" id="PF25371">
    <property type="entry name" value="DUF7884"/>
    <property type="match status" value="1"/>
</dbReference>
<proteinExistence type="inferred from homology"/>
<evidence type="ECO:0000313" key="7">
    <source>
        <dbReference type="EMBL" id="QIE57981.1"/>
    </source>
</evidence>
<dbReference type="Gene3D" id="3.40.50.150">
    <property type="entry name" value="Vaccinia Virus protein VP39"/>
    <property type="match status" value="1"/>
</dbReference>
<dbReference type="EMBL" id="CP049056">
    <property type="protein sequence ID" value="QIE57981.1"/>
    <property type="molecule type" value="Genomic_DNA"/>
</dbReference>
<evidence type="ECO:0000256" key="1">
    <source>
        <dbReference type="ARBA" id="ARBA00010815"/>
    </source>
</evidence>
<dbReference type="GO" id="GO:0008610">
    <property type="term" value="P:lipid biosynthetic process"/>
    <property type="evidence" value="ECO:0007669"/>
    <property type="project" value="InterPro"/>
</dbReference>
<dbReference type="CDD" id="cd02440">
    <property type="entry name" value="AdoMet_MTases"/>
    <property type="match status" value="1"/>
</dbReference>